<evidence type="ECO:0000313" key="3">
    <source>
        <dbReference type="Proteomes" id="UP001590951"/>
    </source>
</evidence>
<sequence>MDPWVYLVPGTTTAVQLSHYGYLIPMEDVLLCLLAANDDVLRHHGNQVIGRTELQYNSNGAELVFYPSRSMTWNTWGFAIMGLSVFVNTFEFVEFVFRVSSRGELVQGGQGVLSSPA</sequence>
<keyword evidence="1" id="KW-1133">Transmembrane helix</keyword>
<proteinExistence type="predicted"/>
<protein>
    <submittedName>
        <fullName evidence="2">Uncharacterized protein</fullName>
    </submittedName>
</protein>
<dbReference type="EMBL" id="JBHFEH010000001">
    <property type="protein sequence ID" value="KAL2059601.1"/>
    <property type="molecule type" value="Genomic_DNA"/>
</dbReference>
<keyword evidence="1" id="KW-0812">Transmembrane</keyword>
<evidence type="ECO:0000256" key="1">
    <source>
        <dbReference type="SAM" id="Phobius"/>
    </source>
</evidence>
<comment type="caution">
    <text evidence="2">The sequence shown here is derived from an EMBL/GenBank/DDBJ whole genome shotgun (WGS) entry which is preliminary data.</text>
</comment>
<reference evidence="2 3" key="1">
    <citation type="submission" date="2024-09" db="EMBL/GenBank/DDBJ databases">
        <title>Rethinking Asexuality: The Enigmatic Case of Functional Sexual Genes in Lepraria (Stereocaulaceae).</title>
        <authorList>
            <person name="Doellman M."/>
            <person name="Sun Y."/>
            <person name="Barcenas-Pena A."/>
            <person name="Lumbsch H.T."/>
            <person name="Grewe F."/>
        </authorList>
    </citation>
    <scope>NUCLEOTIDE SEQUENCE [LARGE SCALE GENOMIC DNA]</scope>
    <source>
        <strain evidence="2 3">Grewe 0041</strain>
    </source>
</reference>
<accession>A0ABR4BQU1</accession>
<name>A0ABR4BQU1_9LECA</name>
<dbReference type="Proteomes" id="UP001590951">
    <property type="component" value="Unassembled WGS sequence"/>
</dbReference>
<keyword evidence="1" id="KW-0472">Membrane</keyword>
<evidence type="ECO:0000313" key="2">
    <source>
        <dbReference type="EMBL" id="KAL2059601.1"/>
    </source>
</evidence>
<feature type="transmembrane region" description="Helical" evidence="1">
    <location>
        <begin position="76"/>
        <end position="97"/>
    </location>
</feature>
<keyword evidence="3" id="KW-1185">Reference proteome</keyword>
<gene>
    <name evidence="2" type="ORF">ABVK25_000894</name>
</gene>
<organism evidence="2 3">
    <name type="scientific">Lepraria finkii</name>
    <dbReference type="NCBI Taxonomy" id="1340010"/>
    <lineage>
        <taxon>Eukaryota</taxon>
        <taxon>Fungi</taxon>
        <taxon>Dikarya</taxon>
        <taxon>Ascomycota</taxon>
        <taxon>Pezizomycotina</taxon>
        <taxon>Lecanoromycetes</taxon>
        <taxon>OSLEUM clade</taxon>
        <taxon>Lecanoromycetidae</taxon>
        <taxon>Lecanorales</taxon>
        <taxon>Lecanorineae</taxon>
        <taxon>Stereocaulaceae</taxon>
        <taxon>Lepraria</taxon>
    </lineage>
</organism>